<dbReference type="STRING" id="742823.HMPREF9465_02351"/>
<reference evidence="5 6" key="1">
    <citation type="submission" date="2012-05" db="EMBL/GenBank/DDBJ databases">
        <title>The Genome Sequence of Sutterella wadsworthensis 2_1_59BFAA.</title>
        <authorList>
            <consortium name="The Broad Institute Genome Sequencing Platform"/>
            <person name="Earl A."/>
            <person name="Ward D."/>
            <person name="Feldgarden M."/>
            <person name="Gevers D."/>
            <person name="Daigneault M."/>
            <person name="Strauss J."/>
            <person name="Allen-Vercoe E."/>
            <person name="Walker B."/>
            <person name="Young S.K."/>
            <person name="Zeng Q."/>
            <person name="Gargeya S."/>
            <person name="Fitzgerald M."/>
            <person name="Haas B."/>
            <person name="Abouelleil A."/>
            <person name="Alvarado L."/>
            <person name="Arachchi H.M."/>
            <person name="Berlin A.M."/>
            <person name="Chapman S.B."/>
            <person name="Goldberg J."/>
            <person name="Griggs A."/>
            <person name="Gujja S."/>
            <person name="Hansen M."/>
            <person name="Howarth C."/>
            <person name="Imamovic A."/>
            <person name="Larimer J."/>
            <person name="McCowen C."/>
            <person name="Montmayeur A."/>
            <person name="Murphy C."/>
            <person name="Neiman D."/>
            <person name="Pearson M."/>
            <person name="Priest M."/>
            <person name="Roberts A."/>
            <person name="Saif S."/>
            <person name="Shea T."/>
            <person name="Sisk P."/>
            <person name="Sykes S."/>
            <person name="Wortman J."/>
            <person name="Nusbaum C."/>
            <person name="Birren B."/>
        </authorList>
    </citation>
    <scope>NUCLEOTIDE SEQUENCE [LARGE SCALE GENOMIC DNA]</scope>
    <source>
        <strain evidence="5 6">2_1_59BFAA</strain>
    </source>
</reference>
<organism evidence="5 6">
    <name type="scientific">Sutterella wadsworthensis 2_1_59BFAA</name>
    <dbReference type="NCBI Taxonomy" id="742823"/>
    <lineage>
        <taxon>Bacteria</taxon>
        <taxon>Pseudomonadati</taxon>
        <taxon>Pseudomonadota</taxon>
        <taxon>Betaproteobacteria</taxon>
        <taxon>Burkholderiales</taxon>
        <taxon>Sutterellaceae</taxon>
        <taxon>Sutterella</taxon>
    </lineage>
</organism>
<dbReference type="PANTHER" id="PTHR40065:SF3">
    <property type="entry name" value="RNA-BINDING PROTEIN YHBY"/>
    <property type="match status" value="1"/>
</dbReference>
<dbReference type="InterPro" id="IPR017924">
    <property type="entry name" value="RNA-binding_YhbY"/>
</dbReference>
<dbReference type="InterPro" id="IPR051925">
    <property type="entry name" value="RNA-binding_domain"/>
</dbReference>
<evidence type="ECO:0000313" key="6">
    <source>
        <dbReference type="Proteomes" id="UP000005835"/>
    </source>
</evidence>
<feature type="compositionally biased region" description="Basic and acidic residues" evidence="3">
    <location>
        <begin position="139"/>
        <end position="151"/>
    </location>
</feature>
<keyword evidence="1 2" id="KW-0694">RNA-binding</keyword>
<dbReference type="PATRIC" id="fig|742823.3.peg.2355"/>
<comment type="caution">
    <text evidence="5">The sequence shown here is derived from an EMBL/GenBank/DDBJ whole genome shotgun (WGS) entry which is preliminary data.</text>
</comment>
<feature type="compositionally biased region" description="Basic residues" evidence="3">
    <location>
        <begin position="160"/>
        <end position="169"/>
    </location>
</feature>
<feature type="domain" description="CRM" evidence="4">
    <location>
        <begin position="4"/>
        <end position="100"/>
    </location>
</feature>
<dbReference type="AlphaFoldDB" id="K1JTV8"/>
<dbReference type="InterPro" id="IPR035920">
    <property type="entry name" value="YhbY-like_sf"/>
</dbReference>
<dbReference type="Pfam" id="PF01985">
    <property type="entry name" value="CRS1_YhbY"/>
    <property type="match status" value="1"/>
</dbReference>
<keyword evidence="6" id="KW-1185">Reference proteome</keyword>
<name>K1JTV8_9BURK</name>
<dbReference type="SMART" id="SM01103">
    <property type="entry name" value="CRS1_YhbY"/>
    <property type="match status" value="1"/>
</dbReference>
<dbReference type="RefSeq" id="WP_005437327.1">
    <property type="nucleotide sequence ID" value="NZ_JH815522.1"/>
</dbReference>
<evidence type="ECO:0000256" key="3">
    <source>
        <dbReference type="SAM" id="MobiDB-lite"/>
    </source>
</evidence>
<dbReference type="Gene3D" id="3.30.110.60">
    <property type="entry name" value="YhbY-like"/>
    <property type="match status" value="1"/>
</dbReference>
<dbReference type="NCBIfam" id="TIGR00253">
    <property type="entry name" value="RNA_bind_YhbY"/>
    <property type="match status" value="1"/>
</dbReference>
<dbReference type="InterPro" id="IPR001890">
    <property type="entry name" value="RNA-binding_CRM"/>
</dbReference>
<sequence>MKEIILARDARLALRSQAHHLDPVVLLGANGLTNAVLHEIDRALNDHELIKVRVPSDDREELESIYAEVAEKLGAARVQMIGKLLIFWRPADESERQDPDEAARLAILSMKTASVAGKKEAPSAPAKRTPLKAVAKPAKKVDSKKPGEKKKATSPIPVRSRSKKNRVTKKGAGSRS</sequence>
<feature type="region of interest" description="Disordered" evidence="3">
    <location>
        <begin position="114"/>
        <end position="176"/>
    </location>
</feature>
<dbReference type="PANTHER" id="PTHR40065">
    <property type="entry name" value="RNA-BINDING PROTEIN YHBY"/>
    <property type="match status" value="1"/>
</dbReference>
<proteinExistence type="predicted"/>
<evidence type="ECO:0000259" key="4">
    <source>
        <dbReference type="PROSITE" id="PS51295"/>
    </source>
</evidence>
<dbReference type="EMBL" id="ADMG01000058">
    <property type="protein sequence ID" value="EKB30083.1"/>
    <property type="molecule type" value="Genomic_DNA"/>
</dbReference>
<dbReference type="SUPFAM" id="SSF75471">
    <property type="entry name" value="YhbY-like"/>
    <property type="match status" value="1"/>
</dbReference>
<dbReference type="PROSITE" id="PS51295">
    <property type="entry name" value="CRM"/>
    <property type="match status" value="1"/>
</dbReference>
<dbReference type="Proteomes" id="UP000005835">
    <property type="component" value="Unassembled WGS sequence"/>
</dbReference>
<protein>
    <recommendedName>
        <fullName evidence="4">CRM domain-containing protein</fullName>
    </recommendedName>
</protein>
<dbReference type="HOGENOM" id="CLU_095994_0_0_4"/>
<gene>
    <name evidence="5" type="ORF">HMPREF9465_02351</name>
</gene>
<dbReference type="eggNOG" id="COG1534">
    <property type="taxonomic scope" value="Bacteria"/>
</dbReference>
<dbReference type="OrthoDB" id="9797519at2"/>
<dbReference type="GO" id="GO:0003723">
    <property type="term" value="F:RNA binding"/>
    <property type="evidence" value="ECO:0007669"/>
    <property type="project" value="UniProtKB-UniRule"/>
</dbReference>
<accession>K1JTV8</accession>
<evidence type="ECO:0000256" key="2">
    <source>
        <dbReference type="PROSITE-ProRule" id="PRU00626"/>
    </source>
</evidence>
<evidence type="ECO:0000256" key="1">
    <source>
        <dbReference type="ARBA" id="ARBA00022884"/>
    </source>
</evidence>
<evidence type="ECO:0000313" key="5">
    <source>
        <dbReference type="EMBL" id="EKB30083.1"/>
    </source>
</evidence>